<evidence type="ECO:0000313" key="2">
    <source>
        <dbReference type="Proteomes" id="UP001524586"/>
    </source>
</evidence>
<evidence type="ECO:0000313" key="1">
    <source>
        <dbReference type="EMBL" id="MCQ8130472.1"/>
    </source>
</evidence>
<organism evidence="1 2">
    <name type="scientific">Methylomonas rivi</name>
    <dbReference type="NCBI Taxonomy" id="2952226"/>
    <lineage>
        <taxon>Bacteria</taxon>
        <taxon>Pseudomonadati</taxon>
        <taxon>Pseudomonadota</taxon>
        <taxon>Gammaproteobacteria</taxon>
        <taxon>Methylococcales</taxon>
        <taxon>Methylococcaceae</taxon>
        <taxon>Methylomonas</taxon>
    </lineage>
</organism>
<accession>A0ABT1U9D4</accession>
<reference evidence="1 2" key="1">
    <citation type="submission" date="2022-07" db="EMBL/GenBank/DDBJ databases">
        <title>Methylomonas rivi sp. nov., Methylomonas rosea sp. nov., Methylomonas aureus sp. nov. and Methylomonas subterranea sp. nov., four novel methanotrophs isolated from a freshwater creek and the deep terrestrial subsurface.</title>
        <authorList>
            <person name="Abin C."/>
            <person name="Sankaranarayanan K."/>
            <person name="Garner C."/>
            <person name="Sindelar R."/>
            <person name="Kotary K."/>
            <person name="Garner R."/>
            <person name="Barclay S."/>
            <person name="Lawson P."/>
            <person name="Krumholz L."/>
        </authorList>
    </citation>
    <scope>NUCLEOTIDE SEQUENCE [LARGE SCALE GENOMIC DNA]</scope>
    <source>
        <strain evidence="1 2">WSC-6</strain>
    </source>
</reference>
<comment type="caution">
    <text evidence="1">The sequence shown here is derived from an EMBL/GenBank/DDBJ whole genome shotgun (WGS) entry which is preliminary data.</text>
</comment>
<sequence>MAIHQHTLRVRGTRWEKIEKKAWELSIKANKIIKPTDVADALLAKDLEGITLEEIEKAKETR</sequence>
<protein>
    <submittedName>
        <fullName evidence="1">Uncharacterized protein</fullName>
    </submittedName>
</protein>
<dbReference type="EMBL" id="JANIBK010000166">
    <property type="protein sequence ID" value="MCQ8130472.1"/>
    <property type="molecule type" value="Genomic_DNA"/>
</dbReference>
<proteinExistence type="predicted"/>
<keyword evidence="2" id="KW-1185">Reference proteome</keyword>
<name>A0ABT1U9D4_9GAMM</name>
<gene>
    <name evidence="1" type="ORF">NP596_18580</name>
</gene>
<dbReference type="Proteomes" id="UP001524586">
    <property type="component" value="Unassembled WGS sequence"/>
</dbReference>
<dbReference type="RefSeq" id="WP_256616897.1">
    <property type="nucleotide sequence ID" value="NZ_JANIBK010000166.1"/>
</dbReference>